<dbReference type="Bgee" id="ENSLACG00000008697">
    <property type="expression patterns" value="Expressed in post-anal tail muscle and 1 other cell type or tissue"/>
</dbReference>
<evidence type="ECO:0000313" key="11">
    <source>
        <dbReference type="Ensembl" id="ENSLACP00000009862.1"/>
    </source>
</evidence>
<dbReference type="PANTHER" id="PTHR46487">
    <property type="entry name" value="DNA REPAIR PROTEIN XRCC3"/>
    <property type="match status" value="1"/>
</dbReference>
<evidence type="ECO:0000256" key="8">
    <source>
        <dbReference type="ARBA" id="ARBA00023242"/>
    </source>
</evidence>
<dbReference type="GO" id="GO:0005737">
    <property type="term" value="C:cytoplasm"/>
    <property type="evidence" value="ECO:0007669"/>
    <property type="project" value="UniProtKB-SubCell"/>
</dbReference>
<dbReference type="PROSITE" id="PS50162">
    <property type="entry name" value="RECA_2"/>
    <property type="match status" value="1"/>
</dbReference>
<dbReference type="InParanoid" id="H3AJP1"/>
<evidence type="ECO:0000256" key="9">
    <source>
        <dbReference type="PIRNR" id="PIRNR005856"/>
    </source>
</evidence>
<dbReference type="OMA" id="WANQVTV"/>
<dbReference type="InterPro" id="IPR013632">
    <property type="entry name" value="Rad51_C"/>
</dbReference>
<evidence type="ECO:0000256" key="4">
    <source>
        <dbReference type="ARBA" id="ARBA00022840"/>
    </source>
</evidence>
<dbReference type="STRING" id="7897.ENSLACP00000009862"/>
<accession>H3AJP1</accession>
<dbReference type="SUPFAM" id="SSF52540">
    <property type="entry name" value="P-loop containing nucleoside triphosphate hydrolases"/>
    <property type="match status" value="1"/>
</dbReference>
<dbReference type="AlphaFoldDB" id="H3AJP1"/>
<dbReference type="EMBL" id="AFYH01140326">
    <property type="status" value="NOT_ANNOTATED_CDS"/>
    <property type="molecule type" value="Genomic_DNA"/>
</dbReference>
<dbReference type="InterPro" id="IPR020588">
    <property type="entry name" value="RecA_ATP-bd"/>
</dbReference>
<dbReference type="Proteomes" id="UP000008672">
    <property type="component" value="Unassembled WGS sequence"/>
</dbReference>
<dbReference type="Pfam" id="PF08423">
    <property type="entry name" value="Rad51"/>
    <property type="match status" value="1"/>
</dbReference>
<dbReference type="GO" id="GO:0045003">
    <property type="term" value="P:double-strand break repair via synthesis-dependent strand annealing"/>
    <property type="evidence" value="ECO:0007669"/>
    <property type="project" value="TreeGrafter"/>
</dbReference>
<evidence type="ECO:0000256" key="6">
    <source>
        <dbReference type="ARBA" id="ARBA00023172"/>
    </source>
</evidence>
<gene>
    <name evidence="11" type="primary">XRCC3</name>
</gene>
<dbReference type="EMBL" id="AFYH01140325">
    <property type="status" value="NOT_ANNOTATED_CDS"/>
    <property type="molecule type" value="Genomic_DNA"/>
</dbReference>
<evidence type="ECO:0000256" key="1">
    <source>
        <dbReference type="ARBA" id="ARBA00007095"/>
    </source>
</evidence>
<dbReference type="GO" id="GO:0140664">
    <property type="term" value="F:ATP-dependent DNA damage sensor activity"/>
    <property type="evidence" value="ECO:0007669"/>
    <property type="project" value="InterPro"/>
</dbReference>
<dbReference type="InterPro" id="IPR027417">
    <property type="entry name" value="P-loop_NTPase"/>
</dbReference>
<dbReference type="Gene3D" id="3.40.50.300">
    <property type="entry name" value="P-loop containing nucleotide triphosphate hydrolases"/>
    <property type="match status" value="1"/>
</dbReference>
<evidence type="ECO:0000256" key="3">
    <source>
        <dbReference type="ARBA" id="ARBA00022763"/>
    </source>
</evidence>
<dbReference type="HOGENOM" id="CLU_041732_1_0_1"/>
<dbReference type="GO" id="GO:0033065">
    <property type="term" value="C:Rad51C-XRCC3 complex"/>
    <property type="evidence" value="ECO:0007669"/>
    <property type="project" value="TreeGrafter"/>
</dbReference>
<evidence type="ECO:0000259" key="10">
    <source>
        <dbReference type="PROSITE" id="PS50162"/>
    </source>
</evidence>
<dbReference type="InterPro" id="IPR016467">
    <property type="entry name" value="DNA_recomb/repair_RecA-like"/>
</dbReference>
<dbReference type="OrthoDB" id="1861185at2759"/>
<protein>
    <recommendedName>
        <fullName evidence="9">DNA repair protein</fullName>
    </recommendedName>
</protein>
<dbReference type="Ensembl" id="ENSLACT00000009938.1">
    <property type="protein sequence ID" value="ENSLACP00000009862.1"/>
    <property type="gene ID" value="ENSLACG00000008697.1"/>
</dbReference>
<keyword evidence="12" id="KW-1185">Reference proteome</keyword>
<evidence type="ECO:0000256" key="5">
    <source>
        <dbReference type="ARBA" id="ARBA00023125"/>
    </source>
</evidence>
<dbReference type="EMBL" id="AFYH01140328">
    <property type="status" value="NOT_ANNOTATED_CDS"/>
    <property type="molecule type" value="Genomic_DNA"/>
</dbReference>
<dbReference type="PANTHER" id="PTHR46487:SF1">
    <property type="entry name" value="DNA REPAIR PROTEIN XRCC3"/>
    <property type="match status" value="1"/>
</dbReference>
<dbReference type="KEGG" id="lcm:102362252"/>
<comment type="subcellular location">
    <subcellularLocation>
        <location evidence="9">Nucleus</location>
    </subcellularLocation>
    <subcellularLocation>
        <location evidence="9">Cytoplasm</location>
    </subcellularLocation>
</comment>
<keyword evidence="3" id="KW-0227">DNA damage</keyword>
<dbReference type="GO" id="GO:0005524">
    <property type="term" value="F:ATP binding"/>
    <property type="evidence" value="ECO:0007669"/>
    <property type="project" value="UniProtKB-KW"/>
</dbReference>
<dbReference type="GeneTree" id="ENSGT00930000151053"/>
<keyword evidence="6" id="KW-0233">DNA recombination</keyword>
<sequence>MDWDQFDLHPRVVAAVKRAKLKSIKEILSLSGPDLQRLTKLSSINVRHLQKTVATTALQKSPMVTVLQLYQGDCPFPVQNQRLSLGCPVLDHLLRGGIPIMGITDLAGESSAGKTQICMQLCLSVQYPCQYGGLEAGAVYVCTEDAFPSKRLQQLIIKQHNLRSDVPVETIKKIKFGDKIFIEHVADIDSLNDCITKRIPILLSRGLIRLVIIDSLAALFRCEFAASSSIAKAKCLQNFGAALHGLSNKFLTPVVCINQVTAAVGDSNIAPNNFGLLDTKVLPALGLTWSNHILMRLMVTRTKHFIQEKFPGETVQTFNCNSVLRTMEVIFAPHLPQSFCYYIICLEGVKGFKDLEHG</sequence>
<keyword evidence="4" id="KW-0067">ATP-binding</keyword>
<dbReference type="Pfam" id="PF26169">
    <property type="entry name" value="HHH_XRCC3_RpoA"/>
    <property type="match status" value="1"/>
</dbReference>
<keyword evidence="8 9" id="KW-0539">Nucleus</keyword>
<dbReference type="CTD" id="7517"/>
<reference evidence="11" key="2">
    <citation type="submission" date="2025-08" db="UniProtKB">
        <authorList>
            <consortium name="Ensembl"/>
        </authorList>
    </citation>
    <scope>IDENTIFICATION</scope>
</reference>
<dbReference type="GeneID" id="102362252"/>
<name>H3AJP1_LATCH</name>
<dbReference type="InterPro" id="IPR047348">
    <property type="entry name" value="XRCC3-like_C"/>
</dbReference>
<keyword evidence="9" id="KW-0963">Cytoplasm</keyword>
<reference evidence="12" key="1">
    <citation type="submission" date="2011-08" db="EMBL/GenBank/DDBJ databases">
        <title>The draft genome of Latimeria chalumnae.</title>
        <authorList>
            <person name="Di Palma F."/>
            <person name="Alfoldi J."/>
            <person name="Johnson J."/>
            <person name="Berlin A."/>
            <person name="Gnerre S."/>
            <person name="Jaffe D."/>
            <person name="MacCallum I."/>
            <person name="Young S."/>
            <person name="Walker B.J."/>
            <person name="Lander E."/>
            <person name="Lindblad-Toh K."/>
        </authorList>
    </citation>
    <scope>NUCLEOTIDE SEQUENCE [LARGE SCALE GENOMIC DNA]</scope>
    <source>
        <strain evidence="12">Wild caught</strain>
    </source>
</reference>
<dbReference type="RefSeq" id="XP_006003397.1">
    <property type="nucleotide sequence ID" value="XM_006003335.3"/>
</dbReference>
<evidence type="ECO:0000256" key="7">
    <source>
        <dbReference type="ARBA" id="ARBA00023204"/>
    </source>
</evidence>
<evidence type="ECO:0000313" key="12">
    <source>
        <dbReference type="Proteomes" id="UP000008672"/>
    </source>
</evidence>
<keyword evidence="7" id="KW-0234">DNA repair</keyword>
<keyword evidence="5" id="KW-0238">DNA-binding</keyword>
<feature type="domain" description="RecA family profile 1" evidence="10">
    <location>
        <begin position="79"/>
        <end position="260"/>
    </location>
</feature>
<dbReference type="GO" id="GO:0000400">
    <property type="term" value="F:four-way junction DNA binding"/>
    <property type="evidence" value="ECO:0007669"/>
    <property type="project" value="TreeGrafter"/>
</dbReference>
<dbReference type="FunCoup" id="H3AJP1">
    <property type="interactions" value="1562"/>
</dbReference>
<comment type="function">
    <text evidence="9">Involved in the homologous recombination repair (HRR) pathway of double-stranded DNA, thought to repair chromosomal fragmentation, translocations and deletions.</text>
</comment>
<comment type="similarity">
    <text evidence="1 9">Belongs to the RecA family. RAD51 subfamily.</text>
</comment>
<dbReference type="GO" id="GO:0090656">
    <property type="term" value="P:t-circle formation"/>
    <property type="evidence" value="ECO:0007669"/>
    <property type="project" value="TreeGrafter"/>
</dbReference>
<dbReference type="PIRSF" id="PIRSF005856">
    <property type="entry name" value="Rad51"/>
    <property type="match status" value="1"/>
</dbReference>
<dbReference type="GO" id="GO:0005657">
    <property type="term" value="C:replication fork"/>
    <property type="evidence" value="ECO:0007669"/>
    <property type="project" value="TreeGrafter"/>
</dbReference>
<keyword evidence="2" id="KW-0547">Nucleotide-binding</keyword>
<dbReference type="CDD" id="cd19491">
    <property type="entry name" value="XRCC3"/>
    <property type="match status" value="1"/>
</dbReference>
<dbReference type="InterPro" id="IPR058766">
    <property type="entry name" value="HHH_XRCC3_RAD51B"/>
</dbReference>
<dbReference type="GO" id="GO:0071140">
    <property type="term" value="P:resolution of mitotic recombination intermediates"/>
    <property type="evidence" value="ECO:0007669"/>
    <property type="project" value="TreeGrafter"/>
</dbReference>
<dbReference type="eggNOG" id="KOG1564">
    <property type="taxonomic scope" value="Eukaryota"/>
</dbReference>
<evidence type="ECO:0000256" key="2">
    <source>
        <dbReference type="ARBA" id="ARBA00022741"/>
    </source>
</evidence>
<proteinExistence type="inferred from homology"/>
<organism evidence="11 12">
    <name type="scientific">Latimeria chalumnae</name>
    <name type="common">Coelacanth</name>
    <dbReference type="NCBI Taxonomy" id="7897"/>
    <lineage>
        <taxon>Eukaryota</taxon>
        <taxon>Metazoa</taxon>
        <taxon>Chordata</taxon>
        <taxon>Craniata</taxon>
        <taxon>Vertebrata</taxon>
        <taxon>Euteleostomi</taxon>
        <taxon>Coelacanthiformes</taxon>
        <taxon>Coelacanthidae</taxon>
        <taxon>Latimeria</taxon>
    </lineage>
</organism>
<dbReference type="GO" id="GO:0000722">
    <property type="term" value="P:telomere maintenance via recombination"/>
    <property type="evidence" value="ECO:0007669"/>
    <property type="project" value="TreeGrafter"/>
</dbReference>
<reference evidence="11" key="3">
    <citation type="submission" date="2025-09" db="UniProtKB">
        <authorList>
            <consortium name="Ensembl"/>
        </authorList>
    </citation>
    <scope>IDENTIFICATION</scope>
</reference>
<dbReference type="EMBL" id="AFYH01140327">
    <property type="status" value="NOT_ANNOTATED_CDS"/>
    <property type="molecule type" value="Genomic_DNA"/>
</dbReference>